<evidence type="ECO:0000256" key="1">
    <source>
        <dbReference type="ARBA" id="ARBA00004496"/>
    </source>
</evidence>
<dbReference type="Pfam" id="PF19282">
    <property type="entry name" value="Exportin-T"/>
    <property type="match status" value="1"/>
</dbReference>
<evidence type="ECO:0000256" key="5">
    <source>
        <dbReference type="ARBA" id="ARBA00022490"/>
    </source>
</evidence>
<keyword evidence="7 9" id="KW-0694">RNA-binding</keyword>
<dbReference type="GO" id="GO:0005737">
    <property type="term" value="C:cytoplasm"/>
    <property type="evidence" value="ECO:0007669"/>
    <property type="project" value="UniProtKB-SubCell"/>
</dbReference>
<proteinExistence type="inferred from homology"/>
<sequence>MEQELEQIVQAIDIASDPTQAALHQQALNYLQTIQQNAENTWRLVLPLFVDTTADGVRKYPPQVRFFALRVLDEFFDNRFEPLDDDSFRTIQQNLVAYIQSEYVYGAAESNSSFLRNKFSHTLTLFFLCTYMTQWPTFFPDLFSLIRPAQSSSSSPPAFNRHIILLFFHIVLEISGEVADQMLKAARTFNQARHTRDARVRDAVRERDATGINEAVLTIVAEGAETMKNSSASPRELEAAVDVVDLGIRTFGSYAGWIDINLTVTPSTVPLLFSLLADPSLPVRLATSVALSRIVAKGLKEPGDKLQLLKVLSLGQVIDALESKTRAEQSERTQTNEGEESYREALGKLLNVLGLELTKLVEDSNNEDVASESSILLSQILPVVLRFMSDDYDDTCSTIFPLLHVILTGYKRIRKSSPEPLDENKRSFLTSLLQVILVKLKWEEETDLEDPDEDDVAEFEAVRKELRGLMDSVLVVDQDLVTNAVHSLACNTIGAFQNGIAVKWNDAELGVYLVYIFGEINKAGGKGRVAFCQAPALDKDKKKSIDYSQYPLAPHGEMMFALVQSNISSYPHRSVSLQFFETVARYSDFFKVRKDCILPTLEAMIDARGLHNSDASHRSRVYYLFHRFIKEVRSDIPSDVAVNIANSIRDLLPIEVQLPDADDSDSSADVLSEAIKSSAFDSQLYLYETIGMLSSLLFKTPDRLASLLLSFVKPLMSELSDNLQAYQSKDSQDLIPIVKVHHYIMALGNIAKGFPDYPNPVPPDYIPLPVDLFSEVAQAILVCLEAMNVLKDVRDASRFAFARILATIGPSVTHFIPQLMANLLTQFEPSELVDFLNFIGLLIHKLQVDLFDVLDELITPLSAHITGLLAQPTTGTDDQRVHAETKKVYLALLSNILASKLQPVFVSERNRGGFDSLMESMLQIAGDISDPTCEKVALQFLNRSVTVWGQPISGASNDSGNSVEQKALPGFEQYIYDRIVPTAFQVPSLPGFSLKDPGHAQTLNEIANLLQIILKTRGTEAYDYFLGVFLPSQGWPPETALQFMHKLRDLDAKAFRKYFTEFVRSSRSESMS</sequence>
<dbReference type="InterPro" id="IPR040017">
    <property type="entry name" value="XPOT"/>
</dbReference>
<dbReference type="PANTHER" id="PTHR15952:SF11">
    <property type="entry name" value="EXPORTIN-T"/>
    <property type="match status" value="1"/>
</dbReference>
<keyword evidence="8 9" id="KW-0539">Nucleus</keyword>
<evidence type="ECO:0000256" key="8">
    <source>
        <dbReference type="ARBA" id="ARBA00023242"/>
    </source>
</evidence>
<keyword evidence="5 9" id="KW-0963">Cytoplasm</keyword>
<dbReference type="InterPro" id="IPR045546">
    <property type="entry name" value="Exportin-T_C"/>
</dbReference>
<evidence type="ECO:0000259" key="11">
    <source>
        <dbReference type="Pfam" id="PF19282"/>
    </source>
</evidence>
<dbReference type="SUPFAM" id="SSF48371">
    <property type="entry name" value="ARM repeat"/>
    <property type="match status" value="1"/>
</dbReference>
<evidence type="ECO:0000256" key="2">
    <source>
        <dbReference type="ARBA" id="ARBA00009466"/>
    </source>
</evidence>
<name>A0AAD6YRN6_9AGAR</name>
<dbReference type="GO" id="GO:0071528">
    <property type="term" value="P:tRNA re-export from nucleus"/>
    <property type="evidence" value="ECO:0007669"/>
    <property type="project" value="UniProtKB-UniRule"/>
</dbReference>
<evidence type="ECO:0000256" key="4">
    <source>
        <dbReference type="ARBA" id="ARBA00022448"/>
    </source>
</evidence>
<dbReference type="GO" id="GO:0005643">
    <property type="term" value="C:nuclear pore"/>
    <property type="evidence" value="ECO:0007669"/>
    <property type="project" value="TreeGrafter"/>
</dbReference>
<feature type="domain" description="Exportin-1/Importin-beta-like" evidence="10">
    <location>
        <begin position="113"/>
        <end position="281"/>
    </location>
</feature>
<protein>
    <recommendedName>
        <fullName evidence="3 9">Exportin-T</fullName>
    </recommendedName>
    <alternativeName>
        <fullName evidence="9">Exportin(tRNA)</fullName>
    </alternativeName>
    <alternativeName>
        <fullName evidence="9">tRNA exportin</fullName>
    </alternativeName>
</protein>
<dbReference type="PANTHER" id="PTHR15952">
    <property type="entry name" value="EXPORTIN-T/LOS1"/>
    <property type="match status" value="1"/>
</dbReference>
<dbReference type="GO" id="GO:0031267">
    <property type="term" value="F:small GTPase binding"/>
    <property type="evidence" value="ECO:0007669"/>
    <property type="project" value="InterPro"/>
</dbReference>
<keyword evidence="13" id="KW-1185">Reference proteome</keyword>
<dbReference type="GO" id="GO:0000049">
    <property type="term" value="F:tRNA binding"/>
    <property type="evidence" value="ECO:0007669"/>
    <property type="project" value="UniProtKB-UniRule"/>
</dbReference>
<comment type="function">
    <text evidence="9">tRNA nucleus export receptor which facilitates tRNA translocation across the nuclear pore complex.</text>
</comment>
<dbReference type="Proteomes" id="UP001219525">
    <property type="component" value="Unassembled WGS sequence"/>
</dbReference>
<comment type="similarity">
    <text evidence="2 9">Belongs to the exportin family.</text>
</comment>
<accession>A0AAD6YRN6</accession>
<comment type="subcellular location">
    <subcellularLocation>
        <location evidence="1 9">Cytoplasm</location>
    </subcellularLocation>
    <subcellularLocation>
        <location evidence="9">Nucleus</location>
    </subcellularLocation>
    <text evidence="9">Shuttles between the nucleus and the cytoplasm.</text>
</comment>
<feature type="domain" description="Exportin-T C-terminal" evidence="11">
    <location>
        <begin position="369"/>
        <end position="1065"/>
    </location>
</feature>
<dbReference type="GO" id="GO:0016363">
    <property type="term" value="C:nuclear matrix"/>
    <property type="evidence" value="ECO:0007669"/>
    <property type="project" value="TreeGrafter"/>
</dbReference>
<keyword evidence="4 9" id="KW-0813">Transport</keyword>
<dbReference type="EMBL" id="JARJCW010000003">
    <property type="protein sequence ID" value="KAJ7227165.1"/>
    <property type="molecule type" value="Genomic_DNA"/>
</dbReference>
<evidence type="ECO:0000256" key="9">
    <source>
        <dbReference type="RuleBase" id="RU366037"/>
    </source>
</evidence>
<evidence type="ECO:0000256" key="3">
    <source>
        <dbReference type="ARBA" id="ARBA00018928"/>
    </source>
</evidence>
<evidence type="ECO:0000256" key="7">
    <source>
        <dbReference type="ARBA" id="ARBA00022884"/>
    </source>
</evidence>
<gene>
    <name evidence="12" type="ORF">GGX14DRAFT_418414</name>
</gene>
<keyword evidence="6 9" id="KW-0820">tRNA-binding</keyword>
<evidence type="ECO:0000313" key="13">
    <source>
        <dbReference type="Proteomes" id="UP001219525"/>
    </source>
</evidence>
<dbReference type="Pfam" id="PF08389">
    <property type="entry name" value="Xpo1"/>
    <property type="match status" value="1"/>
</dbReference>
<comment type="caution">
    <text evidence="12">The sequence shown here is derived from an EMBL/GenBank/DDBJ whole genome shotgun (WGS) entry which is preliminary data.</text>
</comment>
<dbReference type="InterPro" id="IPR016024">
    <property type="entry name" value="ARM-type_fold"/>
</dbReference>
<evidence type="ECO:0000259" key="10">
    <source>
        <dbReference type="Pfam" id="PF08389"/>
    </source>
</evidence>
<evidence type="ECO:0000313" key="12">
    <source>
        <dbReference type="EMBL" id="KAJ7227165.1"/>
    </source>
</evidence>
<evidence type="ECO:0000256" key="6">
    <source>
        <dbReference type="ARBA" id="ARBA00022555"/>
    </source>
</evidence>
<dbReference type="InterPro" id="IPR011989">
    <property type="entry name" value="ARM-like"/>
</dbReference>
<reference evidence="12" key="1">
    <citation type="submission" date="2023-03" db="EMBL/GenBank/DDBJ databases">
        <title>Massive genome expansion in bonnet fungi (Mycena s.s.) driven by repeated elements and novel gene families across ecological guilds.</title>
        <authorList>
            <consortium name="Lawrence Berkeley National Laboratory"/>
            <person name="Harder C.B."/>
            <person name="Miyauchi S."/>
            <person name="Viragh M."/>
            <person name="Kuo A."/>
            <person name="Thoen E."/>
            <person name="Andreopoulos B."/>
            <person name="Lu D."/>
            <person name="Skrede I."/>
            <person name="Drula E."/>
            <person name="Henrissat B."/>
            <person name="Morin E."/>
            <person name="Kohler A."/>
            <person name="Barry K."/>
            <person name="LaButti K."/>
            <person name="Morin E."/>
            <person name="Salamov A."/>
            <person name="Lipzen A."/>
            <person name="Mereny Z."/>
            <person name="Hegedus B."/>
            <person name="Baldrian P."/>
            <person name="Stursova M."/>
            <person name="Weitz H."/>
            <person name="Taylor A."/>
            <person name="Grigoriev I.V."/>
            <person name="Nagy L.G."/>
            <person name="Martin F."/>
            <person name="Kauserud H."/>
        </authorList>
    </citation>
    <scope>NUCLEOTIDE SEQUENCE</scope>
    <source>
        <strain evidence="12">9144</strain>
    </source>
</reference>
<organism evidence="12 13">
    <name type="scientific">Mycena pura</name>
    <dbReference type="NCBI Taxonomy" id="153505"/>
    <lineage>
        <taxon>Eukaryota</taxon>
        <taxon>Fungi</taxon>
        <taxon>Dikarya</taxon>
        <taxon>Basidiomycota</taxon>
        <taxon>Agaricomycotina</taxon>
        <taxon>Agaricomycetes</taxon>
        <taxon>Agaricomycetidae</taxon>
        <taxon>Agaricales</taxon>
        <taxon>Marasmiineae</taxon>
        <taxon>Mycenaceae</taxon>
        <taxon>Mycena</taxon>
    </lineage>
</organism>
<dbReference type="InterPro" id="IPR013598">
    <property type="entry name" value="Exportin-1/Importin-b-like"/>
</dbReference>
<dbReference type="Gene3D" id="1.25.10.10">
    <property type="entry name" value="Leucine-rich Repeat Variant"/>
    <property type="match status" value="1"/>
</dbReference>
<dbReference type="AlphaFoldDB" id="A0AAD6YRN6"/>